<dbReference type="GO" id="GO:0006412">
    <property type="term" value="P:translation"/>
    <property type="evidence" value="ECO:0007669"/>
    <property type="project" value="InterPro"/>
</dbReference>
<dbReference type="PANTHER" id="PTHR19970:SF0">
    <property type="entry name" value="LARGE RIBOSOMAL SUBUNIT PROTEIN EL39"/>
    <property type="match status" value="1"/>
</dbReference>
<proteinExistence type="inferred from homology"/>
<evidence type="ECO:0000256" key="1">
    <source>
        <dbReference type="ARBA" id="ARBA00009339"/>
    </source>
</evidence>
<sequence>MPSQKTFRIKQKLAKAGRQNRPIPQWFRLKTDTKIQVNHPVCLCFRLLQCHFVAPFMGINFTRVTLLSFIDGSDILSISPTPTFPEPLVMERYSPFHHASPNIADRQTVLEEGSVALCPSSTSHEGMSSASPNNATGGNSRLILAQPVAADSAPRISGSIIYNSQITGNFPGANNFMIVNSTFVERSAQIAEAKVMEQLRGHAMPDVGLKSRAREPLPRCHPDTRTTLRNKVADCFQLKECRERLLWVDGPGWAALFFPPHSQQNHAEQVIPTIAYQIARWNRPYREYLAEELSLDPLLFENSIDEQFRVFITTPITEKGVLGVGKDFFIVLDGLEQCGWNHTKRSVSRSNAQIRLLSLITQFITVSPSAPIIWVVRATSGLFVFGRDILEFTGDAEVQNPVSQFEIVYSVIVAFYLQTLKVTPSVTYFFVNDSSRNSRSMDIHYMLCQTSWVWLKMLYTLPSATYTPFWISHRPRSLIACENIPFLHSSFPDYLRDARYPEDPVINFPSVNAFIWKRYTGIINQALENPDSGQVIPLTWPLPRTISREDRMELEQMLVYEAQFHWAHYFIRDCPCANPPNSGPLGGISLNDQERLDILESVKFNHLISGYFDEDSDHFGFFFSYFLALWQSYPEELERRKVMKEVPLSAMSLDAIATDFLTFGDRKNAIYLEATLHSPSNPESKTWYIRETLDMDALIEVRTLQRDEPDVQVLICGKEPAMGALITHEETIIYRHYYFPLKCY</sequence>
<reference evidence="6" key="1">
    <citation type="submission" date="2022-07" db="EMBL/GenBank/DDBJ databases">
        <title>Genome Sequence of Leucocoprinus birnbaumii.</title>
        <authorList>
            <person name="Buettner E."/>
        </authorList>
    </citation>
    <scope>NUCLEOTIDE SEQUENCE</scope>
    <source>
        <strain evidence="6">VT141</strain>
    </source>
</reference>
<keyword evidence="7" id="KW-1185">Reference proteome</keyword>
<evidence type="ECO:0000256" key="3">
    <source>
        <dbReference type="ARBA" id="ARBA00023274"/>
    </source>
</evidence>
<dbReference type="FunFam" id="1.10.1620.10:FF:000001">
    <property type="entry name" value="60S ribosomal protein-like L39"/>
    <property type="match status" value="1"/>
</dbReference>
<dbReference type="GO" id="GO:0022625">
    <property type="term" value="C:cytosolic large ribosomal subunit"/>
    <property type="evidence" value="ECO:0007669"/>
    <property type="project" value="TreeGrafter"/>
</dbReference>
<dbReference type="AlphaFoldDB" id="A0AAD5VLD7"/>
<dbReference type="Proteomes" id="UP001213000">
    <property type="component" value="Unassembled WGS sequence"/>
</dbReference>
<evidence type="ECO:0000256" key="5">
    <source>
        <dbReference type="ARBA" id="ARBA00035339"/>
    </source>
</evidence>
<dbReference type="Pfam" id="PF00832">
    <property type="entry name" value="Ribosomal_L39"/>
    <property type="match status" value="1"/>
</dbReference>
<gene>
    <name evidence="6" type="ORF">NP233_g10202</name>
</gene>
<dbReference type="InterPro" id="IPR000077">
    <property type="entry name" value="Ribosomal_eL39"/>
</dbReference>
<accession>A0AAD5VLD7</accession>
<dbReference type="InterPro" id="IPR023626">
    <property type="entry name" value="Ribosomal_eL39_dom_sf"/>
</dbReference>
<comment type="similarity">
    <text evidence="1">Belongs to the eukaryotic ribosomal protein eL39 family.</text>
</comment>
<comment type="caution">
    <text evidence="6">The sequence shown here is derived from an EMBL/GenBank/DDBJ whole genome shotgun (WGS) entry which is preliminary data.</text>
</comment>
<dbReference type="Gene3D" id="1.10.1620.10">
    <property type="entry name" value="Ribosomal protein L39e"/>
    <property type="match status" value="1"/>
</dbReference>
<evidence type="ECO:0000313" key="7">
    <source>
        <dbReference type="Proteomes" id="UP001213000"/>
    </source>
</evidence>
<dbReference type="SUPFAM" id="SSF48662">
    <property type="entry name" value="Ribosomal protein L39e"/>
    <property type="match status" value="1"/>
</dbReference>
<evidence type="ECO:0000256" key="4">
    <source>
        <dbReference type="ARBA" id="ARBA00035234"/>
    </source>
</evidence>
<keyword evidence="3" id="KW-0687">Ribonucleoprotein</keyword>
<evidence type="ECO:0000256" key="2">
    <source>
        <dbReference type="ARBA" id="ARBA00022980"/>
    </source>
</evidence>
<dbReference type="GO" id="GO:0003735">
    <property type="term" value="F:structural constituent of ribosome"/>
    <property type="evidence" value="ECO:0007669"/>
    <property type="project" value="InterPro"/>
</dbReference>
<dbReference type="EMBL" id="JANIEX010001006">
    <property type="protein sequence ID" value="KAJ3561425.1"/>
    <property type="molecule type" value="Genomic_DNA"/>
</dbReference>
<organism evidence="6 7">
    <name type="scientific">Leucocoprinus birnbaumii</name>
    <dbReference type="NCBI Taxonomy" id="56174"/>
    <lineage>
        <taxon>Eukaryota</taxon>
        <taxon>Fungi</taxon>
        <taxon>Dikarya</taxon>
        <taxon>Basidiomycota</taxon>
        <taxon>Agaricomycotina</taxon>
        <taxon>Agaricomycetes</taxon>
        <taxon>Agaricomycetidae</taxon>
        <taxon>Agaricales</taxon>
        <taxon>Agaricineae</taxon>
        <taxon>Agaricaceae</taxon>
        <taxon>Leucocoprinus</taxon>
    </lineage>
</organism>
<name>A0AAD5VLD7_9AGAR</name>
<evidence type="ECO:0000313" key="6">
    <source>
        <dbReference type="EMBL" id="KAJ3561425.1"/>
    </source>
</evidence>
<dbReference type="PANTHER" id="PTHR19970">
    <property type="entry name" value="RIBOSOMAL PROTEIN L39E"/>
    <property type="match status" value="1"/>
</dbReference>
<keyword evidence="2" id="KW-0689">Ribosomal protein</keyword>
<protein>
    <recommendedName>
        <fullName evidence="4">Large ribosomal subunit protein eL39</fullName>
    </recommendedName>
    <alternativeName>
        <fullName evidence="5">60S ribosomal protein L39</fullName>
    </alternativeName>
</protein>